<comment type="caution">
    <text evidence="3">The sequence shown here is derived from an EMBL/GenBank/DDBJ whole genome shotgun (WGS) entry which is preliminary data.</text>
</comment>
<reference evidence="3 4" key="1">
    <citation type="journal article" date="2014" name="Int. J. Syst. Evol. Microbiol.">
        <title>Arthrobacter pityocampae sp. nov., isolated from Thaumetopoea pityocampa (Lep., Thaumetopoeidae).</title>
        <authorList>
            <person name="Ince I.A."/>
            <person name="Demirbag Z."/>
            <person name="Kati H."/>
        </authorList>
    </citation>
    <scope>NUCLEOTIDE SEQUENCE [LARGE SCALE GENOMIC DNA]</scope>
    <source>
        <strain evidence="3 4">Tp2</strain>
    </source>
</reference>
<evidence type="ECO:0000313" key="4">
    <source>
        <dbReference type="Proteomes" id="UP000239297"/>
    </source>
</evidence>
<accession>A0A2S5IYS3</accession>
<organism evidence="3 4">
    <name type="scientific">Arthrobacter pityocampae</name>
    <dbReference type="NCBI Taxonomy" id="547334"/>
    <lineage>
        <taxon>Bacteria</taxon>
        <taxon>Bacillati</taxon>
        <taxon>Actinomycetota</taxon>
        <taxon>Actinomycetes</taxon>
        <taxon>Micrococcales</taxon>
        <taxon>Micrococcaceae</taxon>
        <taxon>Arthrobacter</taxon>
    </lineage>
</organism>
<evidence type="ECO:0000256" key="2">
    <source>
        <dbReference type="SAM" id="Phobius"/>
    </source>
</evidence>
<dbReference type="OrthoDB" id="4966959at2"/>
<keyword evidence="2" id="KW-1133">Transmembrane helix</keyword>
<proteinExistence type="predicted"/>
<dbReference type="EMBL" id="PRKW01000003">
    <property type="protein sequence ID" value="PPB49640.1"/>
    <property type="molecule type" value="Genomic_DNA"/>
</dbReference>
<protein>
    <submittedName>
        <fullName evidence="3">Uncharacterized protein</fullName>
    </submittedName>
</protein>
<feature type="transmembrane region" description="Helical" evidence="2">
    <location>
        <begin position="29"/>
        <end position="50"/>
    </location>
</feature>
<sequence>MILDLGLAVTTMTPSGDPTLKPGLDPASVTPGTLGFLATLFVVVLVILLIRDMTKRIRRVRYTAEVDQARALREDDGAAPGPDGAPDAGGEAGRQAPGADGTGRPMPGGKHGPDNR</sequence>
<dbReference type="RefSeq" id="WP_104121126.1">
    <property type="nucleotide sequence ID" value="NZ_PRKW01000003.1"/>
</dbReference>
<evidence type="ECO:0000313" key="3">
    <source>
        <dbReference type="EMBL" id="PPB49640.1"/>
    </source>
</evidence>
<keyword evidence="2" id="KW-0812">Transmembrane</keyword>
<feature type="compositionally biased region" description="Low complexity" evidence="1">
    <location>
        <begin position="78"/>
        <end position="89"/>
    </location>
</feature>
<dbReference type="AlphaFoldDB" id="A0A2S5IYS3"/>
<keyword evidence="2" id="KW-0472">Membrane</keyword>
<gene>
    <name evidence="3" type="ORF">C4K88_08140</name>
</gene>
<evidence type="ECO:0000256" key="1">
    <source>
        <dbReference type="SAM" id="MobiDB-lite"/>
    </source>
</evidence>
<dbReference type="Proteomes" id="UP000239297">
    <property type="component" value="Unassembled WGS sequence"/>
</dbReference>
<feature type="region of interest" description="Disordered" evidence="1">
    <location>
        <begin position="68"/>
        <end position="116"/>
    </location>
</feature>
<keyword evidence="4" id="KW-1185">Reference proteome</keyword>
<name>A0A2S5IYS3_9MICC</name>